<dbReference type="SUPFAM" id="SSF103657">
    <property type="entry name" value="BAR/IMD domain-like"/>
    <property type="match status" value="1"/>
</dbReference>
<dbReference type="CDD" id="cd11912">
    <property type="entry name" value="SH3_Bzz1_1"/>
    <property type="match status" value="1"/>
</dbReference>
<dbReference type="InterPro" id="IPR001452">
    <property type="entry name" value="SH3_domain"/>
</dbReference>
<dbReference type="SUPFAM" id="SSF50044">
    <property type="entry name" value="SH3-domain"/>
    <property type="match status" value="2"/>
</dbReference>
<feature type="domain" description="SH3" evidence="10">
    <location>
        <begin position="481"/>
        <end position="541"/>
    </location>
</feature>
<evidence type="ECO:0000256" key="8">
    <source>
        <dbReference type="SAM" id="Coils"/>
    </source>
</evidence>
<dbReference type="GO" id="GO:0030864">
    <property type="term" value="C:cortical actin cytoskeleton"/>
    <property type="evidence" value="ECO:0007669"/>
    <property type="project" value="UniProtKB-ARBA"/>
</dbReference>
<evidence type="ECO:0000313" key="13">
    <source>
        <dbReference type="Proteomes" id="UP000837801"/>
    </source>
</evidence>
<dbReference type="OrthoDB" id="8783038at2759"/>
<dbReference type="PRINTS" id="PR00452">
    <property type="entry name" value="SH3DOMAIN"/>
</dbReference>
<dbReference type="InterPro" id="IPR036028">
    <property type="entry name" value="SH3-like_dom_sf"/>
</dbReference>
<feature type="coiled-coil region" evidence="8">
    <location>
        <begin position="309"/>
        <end position="343"/>
    </location>
</feature>
<keyword evidence="1 6" id="KW-0728">SH3 domain</keyword>
<evidence type="ECO:0000256" key="5">
    <source>
        <dbReference type="ARBA" id="ARBA00074946"/>
    </source>
</evidence>
<dbReference type="PANTHER" id="PTHR15735:SF21">
    <property type="entry name" value="PROTEIN NERVOUS WRECK"/>
    <property type="match status" value="1"/>
</dbReference>
<dbReference type="InterPro" id="IPR035459">
    <property type="entry name" value="Bzz1_SH3_1"/>
</dbReference>
<name>A0A9P0W1J0_9ASCO</name>
<dbReference type="FunFam" id="1.20.1270.60:FF:000060">
    <property type="entry name" value="Actin polymerization protein Bzz1"/>
    <property type="match status" value="1"/>
</dbReference>
<evidence type="ECO:0000256" key="3">
    <source>
        <dbReference type="ARBA" id="ARBA00054085"/>
    </source>
</evidence>
<feature type="compositionally biased region" description="Polar residues" evidence="9">
    <location>
        <begin position="436"/>
        <end position="453"/>
    </location>
</feature>
<feature type="domain" description="F-BAR" evidence="11">
    <location>
        <begin position="3"/>
        <end position="270"/>
    </location>
</feature>
<dbReference type="InterPro" id="IPR027267">
    <property type="entry name" value="AH/BAR_dom_sf"/>
</dbReference>
<dbReference type="EMBL" id="CAKXYY010000031">
    <property type="protein sequence ID" value="CAH2355690.1"/>
    <property type="molecule type" value="Genomic_DNA"/>
</dbReference>
<organism evidence="12 13">
    <name type="scientific">[Candida] railenensis</name>
    <dbReference type="NCBI Taxonomy" id="45579"/>
    <lineage>
        <taxon>Eukaryota</taxon>
        <taxon>Fungi</taxon>
        <taxon>Dikarya</taxon>
        <taxon>Ascomycota</taxon>
        <taxon>Saccharomycotina</taxon>
        <taxon>Pichiomycetes</taxon>
        <taxon>Debaryomycetaceae</taxon>
        <taxon>Kurtzmaniella</taxon>
    </lineage>
</organism>
<dbReference type="PROSITE" id="PS50002">
    <property type="entry name" value="SH3"/>
    <property type="match status" value="2"/>
</dbReference>
<feature type="region of interest" description="Disordered" evidence="9">
    <location>
        <begin position="159"/>
        <end position="181"/>
    </location>
</feature>
<dbReference type="Pfam" id="PF00611">
    <property type="entry name" value="FCH"/>
    <property type="match status" value="1"/>
</dbReference>
<feature type="domain" description="SH3" evidence="10">
    <location>
        <begin position="566"/>
        <end position="625"/>
    </location>
</feature>
<reference evidence="12" key="1">
    <citation type="submission" date="2022-03" db="EMBL/GenBank/DDBJ databases">
        <authorList>
            <person name="Legras J.-L."/>
            <person name="Devillers H."/>
            <person name="Grondin C."/>
        </authorList>
    </citation>
    <scope>NUCLEOTIDE SEQUENCE</scope>
    <source>
        <strain evidence="12">CLIB 1423</strain>
    </source>
</reference>
<dbReference type="Proteomes" id="UP000837801">
    <property type="component" value="Unassembled WGS sequence"/>
</dbReference>
<keyword evidence="2 7" id="KW-0175">Coiled coil</keyword>
<dbReference type="PROSITE" id="PS51741">
    <property type="entry name" value="F_BAR"/>
    <property type="match status" value="1"/>
</dbReference>
<dbReference type="InterPro" id="IPR031160">
    <property type="entry name" value="F_BAR_dom"/>
</dbReference>
<dbReference type="GO" id="GO:0045010">
    <property type="term" value="P:actin nucleation"/>
    <property type="evidence" value="ECO:0007669"/>
    <property type="project" value="UniProtKB-ARBA"/>
</dbReference>
<dbReference type="Pfam" id="PF14604">
    <property type="entry name" value="SH3_9"/>
    <property type="match status" value="1"/>
</dbReference>
<dbReference type="Gene3D" id="1.20.1270.60">
    <property type="entry name" value="Arfaptin homology (AH) domain/BAR domain"/>
    <property type="match status" value="1"/>
</dbReference>
<evidence type="ECO:0000259" key="10">
    <source>
        <dbReference type="PROSITE" id="PS50002"/>
    </source>
</evidence>
<proteinExistence type="inferred from homology"/>
<comment type="similarity">
    <text evidence="4">Belongs to the BZZ1 family.</text>
</comment>
<evidence type="ECO:0000313" key="12">
    <source>
        <dbReference type="EMBL" id="CAH2355690.1"/>
    </source>
</evidence>
<gene>
    <name evidence="12" type="ORF">CLIB1423_31S00628</name>
</gene>
<dbReference type="AlphaFoldDB" id="A0A9P0W1J0"/>
<comment type="caution">
    <text evidence="12">The sequence shown here is derived from an EMBL/GenBank/DDBJ whole genome shotgun (WGS) entry which is preliminary data.</text>
</comment>
<feature type="compositionally biased region" description="Basic and acidic residues" evidence="9">
    <location>
        <begin position="165"/>
        <end position="181"/>
    </location>
</feature>
<evidence type="ECO:0000256" key="9">
    <source>
        <dbReference type="SAM" id="MobiDB-lite"/>
    </source>
</evidence>
<feature type="region of interest" description="Disordered" evidence="9">
    <location>
        <begin position="541"/>
        <end position="563"/>
    </location>
</feature>
<sequence length="625" mass="69873">MSLSIGNELKDSFKPTANWINNNINWLSDIEEFYRERATIELEYANKLKLLTKKHFDKKAKISSVVSVGDEPKITPGSLECASLVLWTDVLTQTENIAKEKIQLSTELNSKVSDNVNSLKQKSARIHRKIEMIHEFLEHDKKKLEDEINKSKKHYDGLCQQTESVRSKTEKSPSSDKYSKRLAEKEVDMNVGKNEYLINLNIANRLKDKYYYQDIPEVLDYFQELNESRVAILNKLLKNASIIERNSNDRVKEKLHTIDGTIDQNDPKLDTAMFIKHNVSNWKEPQDFYFIPCEIWHDDESLVVKEPELTHLKRMLAQASSQISRLEDACLNTKQQLEESTVERKPNGAEAGVDYSALTLKFDASLYKSLQILEQFMKDDSSRVQCEVKIEVIQNYAGDRDLTYHEVKEKKKSRFGFLGGSKSSGTHAVTADHNGDSGSEAQSIHTVKSSHSHGVSGIFNLRKGKTDGSLATSSGGGGAGGGLATGKALYDYDAQGDDEVSMQLGDMLVVLELDDGSGWTSVQSNGAQGLVPTSYLEIQHDSADVSRTSSSKPKRGPSVAPKRGARRVQYVEALYDYDADGEDEISIRAGDKIILLQDDTDGSGWTEGDLNGKKGMFPTSYVTKV</sequence>
<accession>A0A9P0W1J0</accession>
<dbReference type="Gene3D" id="2.30.30.40">
    <property type="entry name" value="SH3 Domains"/>
    <property type="match status" value="2"/>
</dbReference>
<dbReference type="FunFam" id="2.30.30.40:FF:000072">
    <property type="entry name" value="Unconventional Myosin IB"/>
    <property type="match status" value="1"/>
</dbReference>
<dbReference type="CDD" id="cd11778">
    <property type="entry name" value="SH3_Bzz1_2"/>
    <property type="match status" value="1"/>
</dbReference>
<dbReference type="Pfam" id="PF00018">
    <property type="entry name" value="SH3_1"/>
    <property type="match status" value="1"/>
</dbReference>
<dbReference type="GO" id="GO:0030833">
    <property type="term" value="P:regulation of actin filament polymerization"/>
    <property type="evidence" value="ECO:0007669"/>
    <property type="project" value="TreeGrafter"/>
</dbReference>
<comment type="function">
    <text evidence="3">Plays a role in endocytosis and trafficking to the vacuole. Functions with type I myosins to restore polarity of the actin cytoskeleton after NaCl stress.</text>
</comment>
<evidence type="ECO:0000259" key="11">
    <source>
        <dbReference type="PROSITE" id="PS51741"/>
    </source>
</evidence>
<evidence type="ECO:0000256" key="4">
    <source>
        <dbReference type="ARBA" id="ARBA00061387"/>
    </source>
</evidence>
<protein>
    <recommendedName>
        <fullName evidence="5">Protein BZZ1</fullName>
    </recommendedName>
</protein>
<evidence type="ECO:0000256" key="7">
    <source>
        <dbReference type="PROSITE-ProRule" id="PRU01077"/>
    </source>
</evidence>
<evidence type="ECO:0000256" key="1">
    <source>
        <dbReference type="ARBA" id="ARBA00022443"/>
    </source>
</evidence>
<keyword evidence="13" id="KW-1185">Reference proteome</keyword>
<dbReference type="InterPro" id="IPR001060">
    <property type="entry name" value="FCH_dom"/>
</dbReference>
<evidence type="ECO:0000256" key="2">
    <source>
        <dbReference type="ARBA" id="ARBA00023054"/>
    </source>
</evidence>
<dbReference type="SMART" id="SM00326">
    <property type="entry name" value="SH3"/>
    <property type="match status" value="2"/>
</dbReference>
<evidence type="ECO:0000256" key="6">
    <source>
        <dbReference type="PROSITE-ProRule" id="PRU00192"/>
    </source>
</evidence>
<dbReference type="PANTHER" id="PTHR15735">
    <property type="entry name" value="FCH AND DOUBLE SH3 DOMAINS PROTEIN"/>
    <property type="match status" value="1"/>
</dbReference>
<dbReference type="SMART" id="SM00055">
    <property type="entry name" value="FCH"/>
    <property type="match status" value="1"/>
</dbReference>
<feature type="region of interest" description="Disordered" evidence="9">
    <location>
        <begin position="426"/>
        <end position="454"/>
    </location>
</feature>